<evidence type="ECO:0000256" key="1">
    <source>
        <dbReference type="SAM" id="Phobius"/>
    </source>
</evidence>
<dbReference type="Proteomes" id="UP000037122">
    <property type="component" value="Unassembled WGS sequence"/>
</dbReference>
<feature type="transmembrane region" description="Helical" evidence="1">
    <location>
        <begin position="23"/>
        <end position="41"/>
    </location>
</feature>
<protein>
    <submittedName>
        <fullName evidence="2">Uncharacterized protein</fullName>
    </submittedName>
</protein>
<keyword evidence="1" id="KW-0472">Membrane</keyword>
<evidence type="ECO:0000313" key="2">
    <source>
        <dbReference type="EMBL" id="KND98149.1"/>
    </source>
</evidence>
<comment type="caution">
    <text evidence="2">The sequence shown here is derived from an EMBL/GenBank/DDBJ whole genome shotgun (WGS) entry which is preliminary data.</text>
</comment>
<dbReference type="AlphaFoldDB" id="A0A0L0NVW7"/>
<dbReference type="VEuPathDB" id="FungiDB:QG37_05133"/>
<gene>
    <name evidence="2" type="ORF">QG37_05133</name>
</gene>
<keyword evidence="1" id="KW-0812">Transmembrane</keyword>
<dbReference type="EMBL" id="LGST01000035">
    <property type="protein sequence ID" value="KND98149.1"/>
    <property type="molecule type" value="Genomic_DNA"/>
</dbReference>
<proteinExistence type="predicted"/>
<organism evidence="2 3">
    <name type="scientific">Candidozyma auris</name>
    <name type="common">Yeast</name>
    <name type="synonym">Candida auris</name>
    <dbReference type="NCBI Taxonomy" id="498019"/>
    <lineage>
        <taxon>Eukaryota</taxon>
        <taxon>Fungi</taxon>
        <taxon>Dikarya</taxon>
        <taxon>Ascomycota</taxon>
        <taxon>Saccharomycotina</taxon>
        <taxon>Pichiomycetes</taxon>
        <taxon>Metschnikowiaceae</taxon>
        <taxon>Candidozyma</taxon>
    </lineage>
</organism>
<keyword evidence="1" id="KW-1133">Transmembrane helix</keyword>
<name>A0A0L0NVW7_CANAR</name>
<reference evidence="3" key="1">
    <citation type="journal article" date="2015" name="BMC Genomics">
        <title>Draft genome of a commonly misdiagnosed multidrug resistant pathogen Candida auris.</title>
        <authorList>
            <person name="Chatterjee S."/>
            <person name="Alampalli S.V."/>
            <person name="Nageshan R.K."/>
            <person name="Chettiar S.T."/>
            <person name="Joshi S."/>
            <person name="Tatu U.S."/>
        </authorList>
    </citation>
    <scope>NUCLEOTIDE SEQUENCE [LARGE SCALE GENOMIC DNA]</scope>
    <source>
        <strain evidence="3">6684</strain>
    </source>
</reference>
<accession>A0A0L0NVW7</accession>
<sequence>MAAFAAIPHIAEQLTKEQILERVQVTNVQSLVVLILLLILFKVKAMEQRM</sequence>
<evidence type="ECO:0000313" key="3">
    <source>
        <dbReference type="Proteomes" id="UP000037122"/>
    </source>
</evidence>